<dbReference type="InterPro" id="IPR006860">
    <property type="entry name" value="FecR"/>
</dbReference>
<feature type="domain" description="Cadherin" evidence="8">
    <location>
        <begin position="2031"/>
        <end position="2124"/>
    </location>
</feature>
<dbReference type="InterPro" id="IPR006644">
    <property type="entry name" value="Cadg"/>
</dbReference>
<keyword evidence="2 7" id="KW-0812">Transmembrane</keyword>
<evidence type="ECO:0000256" key="6">
    <source>
        <dbReference type="SAM" id="MobiDB-lite"/>
    </source>
</evidence>
<evidence type="ECO:0000256" key="4">
    <source>
        <dbReference type="ARBA" id="ARBA00023180"/>
    </source>
</evidence>
<dbReference type="eggNOG" id="COG2373">
    <property type="taxonomic scope" value="Bacteria"/>
</dbReference>
<dbReference type="RefSeq" id="WP_011714810.1">
    <property type="nucleotide sequence ID" value="NC_008576.1"/>
</dbReference>
<dbReference type="GO" id="GO:0007156">
    <property type="term" value="P:homophilic cell adhesion via plasma membrane adhesion molecules"/>
    <property type="evidence" value="ECO:0007669"/>
    <property type="project" value="InterPro"/>
</dbReference>
<proteinExistence type="predicted"/>
<protein>
    <submittedName>
        <fullName evidence="9">Cadherin</fullName>
    </submittedName>
</protein>
<dbReference type="GO" id="GO:0005509">
    <property type="term" value="F:calcium ion binding"/>
    <property type="evidence" value="ECO:0007669"/>
    <property type="project" value="InterPro"/>
</dbReference>
<dbReference type="SMART" id="SM00112">
    <property type="entry name" value="CA"/>
    <property type="match status" value="4"/>
</dbReference>
<feature type="compositionally biased region" description="Polar residues" evidence="6">
    <location>
        <begin position="880"/>
        <end position="889"/>
    </location>
</feature>
<dbReference type="EMBL" id="CP000471">
    <property type="protein sequence ID" value="ABK45748.1"/>
    <property type="molecule type" value="Genomic_DNA"/>
</dbReference>
<evidence type="ECO:0000313" key="9">
    <source>
        <dbReference type="EMBL" id="ABK45748.1"/>
    </source>
</evidence>
<dbReference type="SMART" id="SM00736">
    <property type="entry name" value="CADG"/>
    <property type="match status" value="2"/>
</dbReference>
<evidence type="ECO:0000259" key="8">
    <source>
        <dbReference type="PROSITE" id="PS50268"/>
    </source>
</evidence>
<organism evidence="9 10">
    <name type="scientific">Magnetococcus marinus (strain ATCC BAA-1437 / JCM 17883 / MC-1)</name>
    <dbReference type="NCBI Taxonomy" id="156889"/>
    <lineage>
        <taxon>Bacteria</taxon>
        <taxon>Pseudomonadati</taxon>
        <taxon>Pseudomonadota</taxon>
        <taxon>Magnetococcia</taxon>
        <taxon>Magnetococcales</taxon>
        <taxon>Magnetococcaceae</taxon>
        <taxon>Magnetococcus</taxon>
    </lineage>
</organism>
<dbReference type="KEGG" id="mgm:Mmc1_3258"/>
<dbReference type="HOGENOM" id="CLU_228871_0_0_5"/>
<dbReference type="Pfam" id="PF04773">
    <property type="entry name" value="FecR"/>
    <property type="match status" value="1"/>
</dbReference>
<feature type="domain" description="Cadherin" evidence="8">
    <location>
        <begin position="1920"/>
        <end position="2026"/>
    </location>
</feature>
<dbReference type="InterPro" id="IPR050174">
    <property type="entry name" value="Protocadherin/Cadherin-CA"/>
</dbReference>
<reference evidence="9 10" key="2">
    <citation type="journal article" date="2012" name="Int. J. Syst. Evol. Microbiol.">
        <title>Magnetococcus marinus gen. nov., sp. nov., a marine, magnetotactic bacterium that represents a novel lineage (Magnetococcaceae fam. nov.; Magnetococcales ord. nov.) at the base of the Alphaproteobacteria.</title>
        <authorList>
            <person name="Bazylinski D.A."/>
            <person name="Williams T.J."/>
            <person name="Lefevre C.T."/>
            <person name="Berg R.J."/>
            <person name="Zhang C.L."/>
            <person name="Bowser S.S."/>
            <person name="Dean A.J."/>
            <person name="Beveridge T.J."/>
        </authorList>
    </citation>
    <scope>NUCLEOTIDE SEQUENCE [LARGE SCALE GENOMIC DNA]</scope>
    <source>
        <strain evidence="10">ATCC BAA-1437 / JCM 17883 / MC-1</strain>
    </source>
</reference>
<name>A0LCQ5_MAGMM</name>
<dbReference type="OrthoDB" id="8421704at2"/>
<dbReference type="SMR" id="A0LCQ5"/>
<dbReference type="Proteomes" id="UP000002586">
    <property type="component" value="Chromosome"/>
</dbReference>
<keyword evidence="5" id="KW-0175">Coiled coil</keyword>
<keyword evidence="4" id="KW-0325">Glycoprotein</keyword>
<feature type="coiled-coil region" evidence="5">
    <location>
        <begin position="598"/>
        <end position="729"/>
    </location>
</feature>
<gene>
    <name evidence="9" type="ordered locus">Mmc1_3258</name>
</gene>
<dbReference type="eggNOG" id="COG4254">
    <property type="taxonomic scope" value="Bacteria"/>
</dbReference>
<feature type="region of interest" description="Disordered" evidence="6">
    <location>
        <begin position="835"/>
        <end position="909"/>
    </location>
</feature>
<dbReference type="Gene3D" id="2.60.40.10">
    <property type="entry name" value="Immunoglobulins"/>
    <property type="match status" value="1"/>
</dbReference>
<keyword evidence="7" id="KW-0472">Membrane</keyword>
<dbReference type="eggNOG" id="COG3064">
    <property type="taxonomic scope" value="Bacteria"/>
</dbReference>
<dbReference type="InterPro" id="IPR013783">
    <property type="entry name" value="Ig-like_fold"/>
</dbReference>
<feature type="compositionally biased region" description="Basic and acidic residues" evidence="6">
    <location>
        <begin position="849"/>
        <end position="879"/>
    </location>
</feature>
<keyword evidence="10" id="KW-1185">Reference proteome</keyword>
<evidence type="ECO:0000256" key="7">
    <source>
        <dbReference type="SAM" id="Phobius"/>
    </source>
</evidence>
<keyword evidence="3 7" id="KW-1133">Transmembrane helix</keyword>
<feature type="domain" description="Cadherin" evidence="8">
    <location>
        <begin position="1425"/>
        <end position="1518"/>
    </location>
</feature>
<dbReference type="SUPFAM" id="SSF49313">
    <property type="entry name" value="Cadherin-like"/>
    <property type="match status" value="6"/>
</dbReference>
<feature type="coiled-coil region" evidence="5">
    <location>
        <begin position="484"/>
        <end position="516"/>
    </location>
</feature>
<evidence type="ECO:0000256" key="2">
    <source>
        <dbReference type="ARBA" id="ARBA00022692"/>
    </source>
</evidence>
<feature type="domain" description="Cadherin" evidence="8">
    <location>
        <begin position="1126"/>
        <end position="1215"/>
    </location>
</feature>
<feature type="domain" description="Cadherin" evidence="8">
    <location>
        <begin position="920"/>
        <end position="1019"/>
    </location>
</feature>
<dbReference type="PANTHER" id="PTHR24028">
    <property type="entry name" value="CADHERIN-87A"/>
    <property type="match status" value="1"/>
</dbReference>
<feature type="transmembrane region" description="Helical" evidence="7">
    <location>
        <begin position="12"/>
        <end position="33"/>
    </location>
</feature>
<dbReference type="PANTHER" id="PTHR24028:SF316">
    <property type="entry name" value="NEURAL-CADHERIN-LIKE"/>
    <property type="match status" value="1"/>
</dbReference>
<dbReference type="PROSITE" id="PS50268">
    <property type="entry name" value="CADHERIN_2"/>
    <property type="match status" value="8"/>
</dbReference>
<feature type="domain" description="Cadherin" evidence="8">
    <location>
        <begin position="2139"/>
        <end position="2232"/>
    </location>
</feature>
<feature type="domain" description="Cadherin" evidence="8">
    <location>
        <begin position="1620"/>
        <end position="1720"/>
    </location>
</feature>
<dbReference type="STRING" id="156889.Mmc1_3258"/>
<reference evidence="10" key="1">
    <citation type="journal article" date="2009" name="Appl. Environ. Microbiol.">
        <title>Complete genome sequence of the chemolithoautotrophic marine magnetotactic coccus strain MC-1.</title>
        <authorList>
            <person name="Schubbe S."/>
            <person name="Williams T.J."/>
            <person name="Xie G."/>
            <person name="Kiss H.E."/>
            <person name="Brettin T.S."/>
            <person name="Martinez D."/>
            <person name="Ross C.A."/>
            <person name="Schuler D."/>
            <person name="Cox B.L."/>
            <person name="Nealson K.H."/>
            <person name="Bazylinski D.A."/>
        </authorList>
    </citation>
    <scope>NUCLEOTIDE SEQUENCE [LARGE SCALE GENOMIC DNA]</scope>
    <source>
        <strain evidence="10">ATCC BAA-1437 / JCM 17883 / MC-1</strain>
    </source>
</reference>
<evidence type="ECO:0000256" key="1">
    <source>
        <dbReference type="ARBA" id="ARBA00004167"/>
    </source>
</evidence>
<dbReference type="CDD" id="cd11304">
    <property type="entry name" value="Cadherin_repeat"/>
    <property type="match status" value="6"/>
</dbReference>
<dbReference type="InterPro" id="IPR015919">
    <property type="entry name" value="Cadherin-like_sf"/>
</dbReference>
<sequence length="2454" mass="254121">MGNQAPSKWNVAVYVVVGLLVGVIAVGGLFLFMGGDQPDPQRQVVLSPSGVKPRAQPLEPSLEPMATPAVAAQSATPTVPLAAEQARELAGKVKKIRGKAQAVFKGEVRPLKNGDPVFAGDTLVTEVNSRLILIMSDDAMLALGEKTEFEIKSYHFSTDGKPSEGRMLFKRGFFRAVSGKLAKLENKPFNIETPVASMGVRGTEFAATLTTGADGKPSLEVVSIAPTAVVKNEAGTTLLDKAHTETKVADNKQAPSAQAKVSPAKVASVKLSTAVPRRLTSEAKEAIQNQAAQSYLESGLAKNEAEAQALAEASLSKLVEEASWNATADALLEAAKTEDKILKLDEQMQALEGDLGRDPATLTKLTEVQSQQAQAKAALEQNTTTALADAVGQEKLDEVKEALAQVDAEKSTLDEALSENLSGLDGTALAQVKALDAQQRAEQAALDGQLAEALGEGVNPAQVERLKSVADEIAQQQAAVEQGLEKQLEKLDATEKQALESLNQQLESNQAALQEGLAVQLSSQGFTPEQIAQAQAASQQAKEGASLDGDQVQSSVAGLSALQALSLSQVLNEQAKALKGLENDFSKALSNQLGEGKANQVEKALAEASAQKQALQEKLQEKVTNVVGGEAASQALNAVAQRNDAVAQLEKQTLSKMAETVGEGADVAKVSNLLDQRAERLAQLESKLDKNLADAGVAADAVSKVKDVAQQAQQQSEQLKQQMQQSLEQGGLSADKAAALAQLATLKEQRSTLETPPSLDQLIDQPVAADAKELQRVSEQLVNQMVAKVAEQVASQGGSPLDTIKRIVEQAKTESTPLIAQPTVEPLFKAFEPAQPEVKAEGDQGPPEATDKAEAKDKTETKDMAEVTDKAESKDKDQVDNQQQATEPDNATKKESASAAVAGGGGSNKRPTALYLSASSVSAGAAAGTVVGKLSAVDPDGDTQLVYTLVSPYKGADGAFTISGDQLVVASNSLLNQNKSANGEKKITVRVTDTAGKGQYLDKSFTIVVSGMSNFAPTAIHLSNTTIPANSSVGTVIGSLVTSDPDVVDQHSYSFATPNMDASGRVGLEGNTLVVKTPSAIVGGGSYSITLRATDAGGLSTVQDFVLTAAQVENKAPTVLLLSGQTIQEDRPVGSVIGALSGEDPEGDTLNYSFGQPYGDAGGLFGLDGNLLQVKQSPLVIGNYKVTLNATDSGGLVYSETFVITVTEVNKAPTDLMLSNSSVDANSPAGRTVGGLSVIDPNTFQDNFVYSFAPPNGDAEGRFDLVGNTLVVKDAAALVAGSYPITLRVTDLGGTGLSFDKSFTIVANAVNHPPTDLYLTSEVIPLNSANGTAIATVIGVDADQDEQLLYSFDAPHSHGGGRFSLVGDQLVVADSAAIIPGESYTITVKVTDHNGAGYSLSKDFTLLASTDPNRAPTDLFLSHQSLSEYAQNGSIVGQLSAQDPDGDTDLVYSFANPDSNAGGLFALDGANLVVADQTLLNPGVKAIVIRVTDKAGAGLSFEKSFQIEVTSTNQAPTDLALSSSVVPLNSVNGALIGQFTPTDSEPTDSFVYSFTAPDADALGRFSIEGNQLVLLDAARVVAGESYPITVRVTDRNGTGLSLDKGFVIQASTDPNRAPTDIQLSALTVGAGSTPGTVVATLTATDPDGDTDLVFAFADPNGNGGGRFALNGSQLAVLDGTLLTAGSYPITLRVTDKAGAGLSFEKSFQIEAVVVNEAPTALQLSSNVVPLGSVQGDLVGVLTATDPNVGDSFTYSFTTPNGNASGLFQLNGDRLEVADGTAIVAGSSYAITVQVSDQGGLSLAQDFTILASTDSNRAPTDIMLSAQSIPAQSADGSEVAQLTATDPDGDTDLVFAFADPNGNGGGRFALNGDRLLVADSTLLTAGSYDITLRVTDKGGDGLSYDETLSITVTPINQAPTDMTLSSTSVASDSVNGTVVGMLTTTDPDGEDGFVYSFAEPNLDANGRFALNGANLVVADAARLVPTTGTAEYPITIRVTDKEGTGLSLDKSFTIVVSMVNHAPTDIFLNKDSVLAGSPTDQVVGSFSASDPDGDTDFVYALVEPNGDAGGRFGISGSNLVVADSTKLDVGNHLITVRVTDQLGAGLSFDKSFTIIVSQGNQAPTALVLSNNQVAYTATSGTVVGSFSATDPDTDESFVYSFTEPGLDAGGRFSIVGDTLQVADAQLLNTFTSSSRQHAITVKVTDQNGAGLSFTQSFSINVTRLTDTSSVPVVGGTSSSIAQTAKTSFTSVESALQAGGAVTLSEADITALVLGKMAQQMTPGGAFTGELSDVIKKFTLSVSGDEVVATAVIGSLQSVYDRLPEAAKTVSDTLFGSVAAYSATDTASVRIRMKPIVSGTTVSFDAANSYVDVVNESTLLPNLTFGLSDLINEYNVALAKLQTGGLSFFTGASDGNGSQQLSSSISVNTFFPGLVDTLSIESGAITLTPPVPATNP</sequence>
<dbReference type="Gene3D" id="2.60.40.60">
    <property type="entry name" value="Cadherins"/>
    <property type="match status" value="4"/>
</dbReference>
<dbReference type="GO" id="GO:0005886">
    <property type="term" value="C:plasma membrane"/>
    <property type="evidence" value="ECO:0007669"/>
    <property type="project" value="TreeGrafter"/>
</dbReference>
<evidence type="ECO:0000313" key="10">
    <source>
        <dbReference type="Proteomes" id="UP000002586"/>
    </source>
</evidence>
<accession>A0LCQ5</accession>
<evidence type="ECO:0000256" key="3">
    <source>
        <dbReference type="ARBA" id="ARBA00022989"/>
    </source>
</evidence>
<evidence type="ECO:0000256" key="5">
    <source>
        <dbReference type="SAM" id="Coils"/>
    </source>
</evidence>
<dbReference type="InterPro" id="IPR002126">
    <property type="entry name" value="Cadherin-like_dom"/>
</dbReference>
<comment type="subcellular location">
    <subcellularLocation>
        <location evidence="1">Membrane</location>
        <topology evidence="1">Single-pass membrane protein</topology>
    </subcellularLocation>
</comment>
<feature type="domain" description="Cadherin" evidence="8">
    <location>
        <begin position="1827"/>
        <end position="1920"/>
    </location>
</feature>